<dbReference type="GO" id="GO:0000978">
    <property type="term" value="F:RNA polymerase II cis-regulatory region sequence-specific DNA binding"/>
    <property type="evidence" value="ECO:0007669"/>
    <property type="project" value="TreeGrafter"/>
</dbReference>
<dbReference type="SMART" id="SM00355">
    <property type="entry name" value="ZnF_C2H2"/>
    <property type="match status" value="2"/>
</dbReference>
<name>A0A7K9HQN3_9PICI</name>
<feature type="domain" description="C2H2-type" evidence="11">
    <location>
        <begin position="47"/>
        <end position="74"/>
    </location>
</feature>
<organism evidence="12 13">
    <name type="scientific">Bucco capensis</name>
    <name type="common">collared puffbird</name>
    <dbReference type="NCBI Taxonomy" id="135168"/>
    <lineage>
        <taxon>Eukaryota</taxon>
        <taxon>Metazoa</taxon>
        <taxon>Chordata</taxon>
        <taxon>Craniata</taxon>
        <taxon>Vertebrata</taxon>
        <taxon>Euteleostomi</taxon>
        <taxon>Archelosauria</taxon>
        <taxon>Archosauria</taxon>
        <taxon>Dinosauria</taxon>
        <taxon>Saurischia</taxon>
        <taxon>Theropoda</taxon>
        <taxon>Coelurosauria</taxon>
        <taxon>Aves</taxon>
        <taxon>Neognathae</taxon>
        <taxon>Neoaves</taxon>
        <taxon>Telluraves</taxon>
        <taxon>Coraciimorphae</taxon>
        <taxon>Piciformes</taxon>
        <taxon>Bucconidae</taxon>
        <taxon>Bucco</taxon>
    </lineage>
</organism>
<dbReference type="PANTHER" id="PTHR23226:SF416">
    <property type="entry name" value="FI01424P"/>
    <property type="match status" value="1"/>
</dbReference>
<dbReference type="InterPro" id="IPR036236">
    <property type="entry name" value="Znf_C2H2_sf"/>
</dbReference>
<reference evidence="12 13" key="1">
    <citation type="submission" date="2019-09" db="EMBL/GenBank/DDBJ databases">
        <title>Bird 10,000 Genomes (B10K) Project - Family phase.</title>
        <authorList>
            <person name="Zhang G."/>
        </authorList>
    </citation>
    <scope>NUCLEOTIDE SEQUENCE [LARGE SCALE GENOMIC DNA]</scope>
    <source>
        <strain evidence="12">B10K-DU-001-16</strain>
        <tissue evidence="12">Muscle</tissue>
    </source>
</reference>
<dbReference type="GO" id="GO:0000981">
    <property type="term" value="F:DNA-binding transcription factor activity, RNA polymerase II-specific"/>
    <property type="evidence" value="ECO:0007669"/>
    <property type="project" value="TreeGrafter"/>
</dbReference>
<dbReference type="PANTHER" id="PTHR23226">
    <property type="entry name" value="ZINC FINGER AND SCAN DOMAIN-CONTAINING"/>
    <property type="match status" value="1"/>
</dbReference>
<dbReference type="OrthoDB" id="8922241at2759"/>
<feature type="non-terminal residue" evidence="12">
    <location>
        <position position="82"/>
    </location>
</feature>
<evidence type="ECO:0000256" key="6">
    <source>
        <dbReference type="ARBA" id="ARBA00022833"/>
    </source>
</evidence>
<evidence type="ECO:0000256" key="7">
    <source>
        <dbReference type="ARBA" id="ARBA00023015"/>
    </source>
</evidence>
<dbReference type="SUPFAM" id="SSF57667">
    <property type="entry name" value="beta-beta-alpha zinc fingers"/>
    <property type="match status" value="2"/>
</dbReference>
<feature type="domain" description="C2H2-type" evidence="11">
    <location>
        <begin position="19"/>
        <end position="46"/>
    </location>
</feature>
<dbReference type="GO" id="GO:0005634">
    <property type="term" value="C:nucleus"/>
    <property type="evidence" value="ECO:0007669"/>
    <property type="project" value="UniProtKB-SubCell"/>
</dbReference>
<evidence type="ECO:0000256" key="4">
    <source>
        <dbReference type="ARBA" id="ARBA00022737"/>
    </source>
</evidence>
<comment type="caution">
    <text evidence="12">The sequence shown here is derived from an EMBL/GenBank/DDBJ whole genome shotgun (WGS) entry which is preliminary data.</text>
</comment>
<keyword evidence="4" id="KW-0677">Repeat</keyword>
<keyword evidence="8" id="KW-0804">Transcription</keyword>
<keyword evidence="6" id="KW-0862">Zinc</keyword>
<dbReference type="GO" id="GO:0008270">
    <property type="term" value="F:zinc ion binding"/>
    <property type="evidence" value="ECO:0007669"/>
    <property type="project" value="UniProtKB-KW"/>
</dbReference>
<evidence type="ECO:0000256" key="2">
    <source>
        <dbReference type="ARBA" id="ARBA00006991"/>
    </source>
</evidence>
<dbReference type="FunFam" id="3.30.160.60:FF:002063">
    <property type="entry name" value="RB associated KRAB zinc finger"/>
    <property type="match status" value="1"/>
</dbReference>
<dbReference type="PROSITE" id="PS50157">
    <property type="entry name" value="ZINC_FINGER_C2H2_2"/>
    <property type="match status" value="2"/>
</dbReference>
<gene>
    <name evidence="12" type="primary">Znf271</name>
    <name evidence="12" type="ORF">BUCCAP_R04710</name>
</gene>
<evidence type="ECO:0000313" key="12">
    <source>
        <dbReference type="EMBL" id="NXH16151.1"/>
    </source>
</evidence>
<keyword evidence="5 10" id="KW-0863">Zinc-finger</keyword>
<evidence type="ECO:0000259" key="11">
    <source>
        <dbReference type="PROSITE" id="PS50157"/>
    </source>
</evidence>
<keyword evidence="13" id="KW-1185">Reference proteome</keyword>
<evidence type="ECO:0000256" key="8">
    <source>
        <dbReference type="ARBA" id="ARBA00023163"/>
    </source>
</evidence>
<dbReference type="PROSITE" id="PS00028">
    <property type="entry name" value="ZINC_FINGER_C2H2_1"/>
    <property type="match status" value="1"/>
</dbReference>
<dbReference type="FunFam" id="3.30.160.60:FF:002343">
    <property type="entry name" value="Zinc finger protein 33A"/>
    <property type="match status" value="1"/>
</dbReference>
<evidence type="ECO:0000256" key="1">
    <source>
        <dbReference type="ARBA" id="ARBA00004123"/>
    </source>
</evidence>
<keyword evidence="7" id="KW-0805">Transcription regulation</keyword>
<dbReference type="Gene3D" id="3.30.160.60">
    <property type="entry name" value="Classic Zinc Finger"/>
    <property type="match status" value="3"/>
</dbReference>
<protein>
    <submittedName>
        <fullName evidence="12">ZN271 protein</fullName>
    </submittedName>
</protein>
<proteinExistence type="inferred from homology"/>
<dbReference type="Proteomes" id="UP000534107">
    <property type="component" value="Unassembled WGS sequence"/>
</dbReference>
<sequence>FTQGSDLFEHNQIHRGKTYKCPECGKRFARRSTLTIHQQTHTGERPYPCSQCGKTFAAKSDLLRNQQTHTGEGPYPCSQCGK</sequence>
<dbReference type="Pfam" id="PF00096">
    <property type="entry name" value="zf-C2H2"/>
    <property type="match status" value="2"/>
</dbReference>
<evidence type="ECO:0000256" key="5">
    <source>
        <dbReference type="ARBA" id="ARBA00022771"/>
    </source>
</evidence>
<keyword evidence="9" id="KW-0539">Nucleus</keyword>
<dbReference type="AlphaFoldDB" id="A0A7K9HQN3"/>
<dbReference type="InterPro" id="IPR013087">
    <property type="entry name" value="Znf_C2H2_type"/>
</dbReference>
<evidence type="ECO:0000256" key="9">
    <source>
        <dbReference type="ARBA" id="ARBA00023242"/>
    </source>
</evidence>
<keyword evidence="3" id="KW-0479">Metal-binding</keyword>
<comment type="similarity">
    <text evidence="2">Belongs to the krueppel C2H2-type zinc-finger protein family.</text>
</comment>
<comment type="subcellular location">
    <subcellularLocation>
        <location evidence="1">Nucleus</location>
    </subcellularLocation>
</comment>
<evidence type="ECO:0000256" key="3">
    <source>
        <dbReference type="ARBA" id="ARBA00022723"/>
    </source>
</evidence>
<feature type="non-terminal residue" evidence="12">
    <location>
        <position position="1"/>
    </location>
</feature>
<evidence type="ECO:0000256" key="10">
    <source>
        <dbReference type="PROSITE-ProRule" id="PRU00042"/>
    </source>
</evidence>
<accession>A0A7K9HQN3</accession>
<dbReference type="EMBL" id="VWZO01011260">
    <property type="protein sequence ID" value="NXH16151.1"/>
    <property type="molecule type" value="Genomic_DNA"/>
</dbReference>
<evidence type="ECO:0000313" key="13">
    <source>
        <dbReference type="Proteomes" id="UP000534107"/>
    </source>
</evidence>